<gene>
    <name evidence="3" type="ORF">OEW28_11750</name>
</gene>
<comment type="similarity">
    <text evidence="1">Belongs to the short-chain dehydrogenases/reductases (SDR) family.</text>
</comment>
<sequence length="256" mass="26466">MSGIAFVSGASRGIGRAIALELGRRGFAVAVNGRTETAAMDATVAEIERTVGRAVPVPGDVSDPELVPILLDAAEAQLGPLTTLVANAGAGPMRRADLLEVTPDGLSHCLVANTIGPFFLLQTFAKRLLGRPNADGTHRSITLISSANAIAASPNKGDYCVSKAGAAMVAKLFAQRLSPEGIQVVDVRPGVIETDLSASVVDAYRRRIVEEGLALEPRVGQPKDVARVVGSVASGDLPYVTGSVIAVDGGLSMERF</sequence>
<reference evidence="3 4" key="1">
    <citation type="submission" date="2022-10" db="EMBL/GenBank/DDBJ databases">
        <title>Defluviimonas sp. nov., isolated from ocean surface water.</title>
        <authorList>
            <person name="He W."/>
            <person name="Wang L."/>
            <person name="Zhang D.-F."/>
        </authorList>
    </citation>
    <scope>NUCLEOTIDE SEQUENCE [LARGE SCALE GENOMIC DNA]</scope>
    <source>
        <strain evidence="3 4">WL0002</strain>
    </source>
</reference>
<dbReference type="Gene3D" id="3.40.50.720">
    <property type="entry name" value="NAD(P)-binding Rossmann-like Domain"/>
    <property type="match status" value="1"/>
</dbReference>
<dbReference type="PRINTS" id="PR00081">
    <property type="entry name" value="GDHRDH"/>
</dbReference>
<keyword evidence="2" id="KW-0560">Oxidoreductase</keyword>
<evidence type="ECO:0000256" key="2">
    <source>
        <dbReference type="ARBA" id="ARBA00023002"/>
    </source>
</evidence>
<dbReference type="PANTHER" id="PTHR43639">
    <property type="entry name" value="OXIDOREDUCTASE, SHORT-CHAIN DEHYDROGENASE/REDUCTASE FAMILY (AFU_ORTHOLOGUE AFUA_5G02870)"/>
    <property type="match status" value="1"/>
</dbReference>
<organism evidence="3 4">
    <name type="scientific">Albidovulum marisflavi</name>
    <dbReference type="NCBI Taxonomy" id="2984159"/>
    <lineage>
        <taxon>Bacteria</taxon>
        <taxon>Pseudomonadati</taxon>
        <taxon>Pseudomonadota</taxon>
        <taxon>Alphaproteobacteria</taxon>
        <taxon>Rhodobacterales</taxon>
        <taxon>Paracoccaceae</taxon>
        <taxon>Albidovulum</taxon>
    </lineage>
</organism>
<dbReference type="PROSITE" id="PS00061">
    <property type="entry name" value="ADH_SHORT"/>
    <property type="match status" value="1"/>
</dbReference>
<dbReference type="InterPro" id="IPR002347">
    <property type="entry name" value="SDR_fam"/>
</dbReference>
<dbReference type="Proteomes" id="UP001652542">
    <property type="component" value="Unassembled WGS sequence"/>
</dbReference>
<evidence type="ECO:0000256" key="1">
    <source>
        <dbReference type="ARBA" id="ARBA00006484"/>
    </source>
</evidence>
<dbReference type="RefSeq" id="WP_263734946.1">
    <property type="nucleotide sequence ID" value="NZ_JAOWKY010000002.1"/>
</dbReference>
<accession>A0ABT2ZE15</accession>
<dbReference type="EMBL" id="JAOWKY010000002">
    <property type="protein sequence ID" value="MCV2869298.1"/>
    <property type="molecule type" value="Genomic_DNA"/>
</dbReference>
<proteinExistence type="inferred from homology"/>
<keyword evidence="4" id="KW-1185">Reference proteome</keyword>
<dbReference type="PANTHER" id="PTHR43639:SF1">
    <property type="entry name" value="SHORT-CHAIN DEHYDROGENASE_REDUCTASE FAMILY PROTEIN"/>
    <property type="match status" value="1"/>
</dbReference>
<dbReference type="InterPro" id="IPR036291">
    <property type="entry name" value="NAD(P)-bd_dom_sf"/>
</dbReference>
<dbReference type="NCBIfam" id="NF009386">
    <property type="entry name" value="PRK12745.1"/>
    <property type="match status" value="1"/>
</dbReference>
<dbReference type="SUPFAM" id="SSF51735">
    <property type="entry name" value="NAD(P)-binding Rossmann-fold domains"/>
    <property type="match status" value="1"/>
</dbReference>
<name>A0ABT2ZE15_9RHOB</name>
<evidence type="ECO:0000313" key="4">
    <source>
        <dbReference type="Proteomes" id="UP001652542"/>
    </source>
</evidence>
<evidence type="ECO:0000313" key="3">
    <source>
        <dbReference type="EMBL" id="MCV2869298.1"/>
    </source>
</evidence>
<dbReference type="InterPro" id="IPR020904">
    <property type="entry name" value="Sc_DH/Rdtase_CS"/>
</dbReference>
<comment type="caution">
    <text evidence="3">The sequence shown here is derived from an EMBL/GenBank/DDBJ whole genome shotgun (WGS) entry which is preliminary data.</text>
</comment>
<dbReference type="Pfam" id="PF13561">
    <property type="entry name" value="adh_short_C2"/>
    <property type="match status" value="1"/>
</dbReference>
<protein>
    <submittedName>
        <fullName evidence="3">3-ketoacyl-ACP reductase</fullName>
    </submittedName>
</protein>